<reference evidence="2" key="2">
    <citation type="journal article" date="2015" name="Data Brief">
        <title>Shoot transcriptome of the giant reed, Arundo donax.</title>
        <authorList>
            <person name="Barrero R.A."/>
            <person name="Guerrero F.D."/>
            <person name="Moolhuijzen P."/>
            <person name="Goolsby J.A."/>
            <person name="Tidwell J."/>
            <person name="Bellgard S.E."/>
            <person name="Bellgard M.I."/>
        </authorList>
    </citation>
    <scope>NUCLEOTIDE SEQUENCE</scope>
    <source>
        <tissue evidence="2">Shoot tissue taken approximately 20 cm above the soil surface</tissue>
    </source>
</reference>
<evidence type="ECO:0000313" key="2">
    <source>
        <dbReference type="EMBL" id="JAD83113.1"/>
    </source>
</evidence>
<dbReference type="EMBL" id="GBRH01214782">
    <property type="protein sequence ID" value="JAD83113.1"/>
    <property type="molecule type" value="Transcribed_RNA"/>
</dbReference>
<reference evidence="2" key="1">
    <citation type="submission" date="2014-09" db="EMBL/GenBank/DDBJ databases">
        <authorList>
            <person name="Magalhaes I.L.F."/>
            <person name="Oliveira U."/>
            <person name="Santos F.R."/>
            <person name="Vidigal T.H.D.A."/>
            <person name="Brescovit A.D."/>
            <person name="Santos A.J."/>
        </authorList>
    </citation>
    <scope>NUCLEOTIDE SEQUENCE</scope>
    <source>
        <tissue evidence="2">Shoot tissue taken approximately 20 cm above the soil surface</tissue>
    </source>
</reference>
<keyword evidence="1" id="KW-1133">Transmembrane helix</keyword>
<organism evidence="2">
    <name type="scientific">Arundo donax</name>
    <name type="common">Giant reed</name>
    <name type="synonym">Donax arundinaceus</name>
    <dbReference type="NCBI Taxonomy" id="35708"/>
    <lineage>
        <taxon>Eukaryota</taxon>
        <taxon>Viridiplantae</taxon>
        <taxon>Streptophyta</taxon>
        <taxon>Embryophyta</taxon>
        <taxon>Tracheophyta</taxon>
        <taxon>Spermatophyta</taxon>
        <taxon>Magnoliopsida</taxon>
        <taxon>Liliopsida</taxon>
        <taxon>Poales</taxon>
        <taxon>Poaceae</taxon>
        <taxon>PACMAD clade</taxon>
        <taxon>Arundinoideae</taxon>
        <taxon>Arundineae</taxon>
        <taxon>Arundo</taxon>
    </lineage>
</organism>
<protein>
    <submittedName>
        <fullName evidence="2">Uncharacterized protein</fullName>
    </submittedName>
</protein>
<sequence>MTLMLSIMIAVESSSGRVNPLRVGLLPGSLPRSDLFYRVYISGYDVNFLLSLCVVYLSVAIIL</sequence>
<feature type="transmembrane region" description="Helical" evidence="1">
    <location>
        <begin position="40"/>
        <end position="62"/>
    </location>
</feature>
<accession>A0A0A9D8X7</accession>
<proteinExistence type="predicted"/>
<keyword evidence="1" id="KW-0812">Transmembrane</keyword>
<evidence type="ECO:0000256" key="1">
    <source>
        <dbReference type="SAM" id="Phobius"/>
    </source>
</evidence>
<dbReference type="AlphaFoldDB" id="A0A0A9D8X7"/>
<keyword evidence="1" id="KW-0472">Membrane</keyword>
<name>A0A0A9D8X7_ARUDO</name>